<dbReference type="Pfam" id="PF00931">
    <property type="entry name" value="NB-ARC"/>
    <property type="match status" value="1"/>
</dbReference>
<gene>
    <name evidence="9" type="ORF">VITISV_013626</name>
</gene>
<dbReference type="PANTHER" id="PTHR36766">
    <property type="entry name" value="PLANT BROAD-SPECTRUM MILDEW RESISTANCE PROTEIN RPW8"/>
    <property type="match status" value="1"/>
</dbReference>
<dbReference type="SUPFAM" id="SSF52058">
    <property type="entry name" value="L domain-like"/>
    <property type="match status" value="1"/>
</dbReference>
<keyword evidence="1" id="KW-0433">Leucine-rich repeat</keyword>
<dbReference type="AlphaFoldDB" id="A5BPS1"/>
<feature type="domain" description="R13L1/DRL21-like LRR repeat region" evidence="8">
    <location>
        <begin position="360"/>
        <end position="452"/>
    </location>
</feature>
<evidence type="ECO:0000256" key="3">
    <source>
        <dbReference type="ARBA" id="ARBA00022741"/>
    </source>
</evidence>
<protein>
    <recommendedName>
        <fullName evidence="10">Disease resistance RPP13-like protein 1</fullName>
    </recommendedName>
</protein>
<dbReference type="Gene3D" id="3.80.10.10">
    <property type="entry name" value="Ribonuclease Inhibitor"/>
    <property type="match status" value="1"/>
</dbReference>
<dbReference type="GO" id="GO:0051707">
    <property type="term" value="P:response to other organism"/>
    <property type="evidence" value="ECO:0007669"/>
    <property type="project" value="UniProtKB-ARBA"/>
</dbReference>
<dbReference type="Pfam" id="PF18052">
    <property type="entry name" value="Rx_N"/>
    <property type="match status" value="1"/>
</dbReference>
<dbReference type="InterPro" id="IPR041118">
    <property type="entry name" value="Rx_N"/>
</dbReference>
<dbReference type="InterPro" id="IPR056789">
    <property type="entry name" value="LRR_R13L1-DRL21"/>
</dbReference>
<keyword evidence="2" id="KW-0677">Repeat</keyword>
<dbReference type="EMBL" id="AM466849">
    <property type="protein sequence ID" value="CAN77124.1"/>
    <property type="molecule type" value="Genomic_DNA"/>
</dbReference>
<keyword evidence="3" id="KW-0547">Nucleotide-binding</keyword>
<dbReference type="Gene3D" id="3.40.50.300">
    <property type="entry name" value="P-loop containing nucleotide triphosphate hydrolases"/>
    <property type="match status" value="1"/>
</dbReference>
<keyword evidence="4" id="KW-0611">Plant defense</keyword>
<evidence type="ECO:0000256" key="2">
    <source>
        <dbReference type="ARBA" id="ARBA00022737"/>
    </source>
</evidence>
<evidence type="ECO:0000256" key="5">
    <source>
        <dbReference type="ARBA" id="ARBA00022840"/>
    </source>
</evidence>
<dbReference type="PANTHER" id="PTHR36766:SF40">
    <property type="entry name" value="DISEASE RESISTANCE PROTEIN RGA3"/>
    <property type="match status" value="1"/>
</dbReference>
<dbReference type="Gene3D" id="1.20.5.4130">
    <property type="match status" value="1"/>
</dbReference>
<dbReference type="InterPro" id="IPR002182">
    <property type="entry name" value="NB-ARC"/>
</dbReference>
<evidence type="ECO:0000313" key="9">
    <source>
        <dbReference type="EMBL" id="CAN77124.1"/>
    </source>
</evidence>
<accession>A5BPS1</accession>
<dbReference type="GO" id="GO:0006952">
    <property type="term" value="P:defense response"/>
    <property type="evidence" value="ECO:0007669"/>
    <property type="project" value="UniProtKB-KW"/>
</dbReference>
<dbReference type="Pfam" id="PF25019">
    <property type="entry name" value="LRR_R13L1-DRL21"/>
    <property type="match status" value="1"/>
</dbReference>
<evidence type="ECO:0000259" key="8">
    <source>
        <dbReference type="Pfam" id="PF25019"/>
    </source>
</evidence>
<reference evidence="9" key="1">
    <citation type="journal article" date="2007" name="PLoS ONE">
        <title>The first genome sequence of an elite grapevine cultivar (Pinot noir Vitis vinifera L.): coping with a highly heterozygous genome.</title>
        <authorList>
            <person name="Velasco R."/>
            <person name="Zharkikh A."/>
            <person name="Troggio M."/>
            <person name="Cartwright D.A."/>
            <person name="Cestaro A."/>
            <person name="Pruss D."/>
            <person name="Pindo M."/>
            <person name="FitzGerald L.M."/>
            <person name="Vezzulli S."/>
            <person name="Reid J."/>
            <person name="Malacarne G."/>
            <person name="Iliev D."/>
            <person name="Coppola G."/>
            <person name="Wardell B."/>
            <person name="Micheletti D."/>
            <person name="Macalma T."/>
            <person name="Facci M."/>
            <person name="Mitchell J.T."/>
            <person name="Perazzolli M."/>
            <person name="Eldredge G."/>
            <person name="Gatto P."/>
            <person name="Oyzerski R."/>
            <person name="Moretto M."/>
            <person name="Gutin N."/>
            <person name="Stefanini M."/>
            <person name="Chen Y."/>
            <person name="Segala C."/>
            <person name="Davenport C."/>
            <person name="Dematte L."/>
            <person name="Mraz A."/>
            <person name="Battilana J."/>
            <person name="Stormo K."/>
            <person name="Costa F."/>
            <person name="Tao Q."/>
            <person name="Si-Ammour A."/>
            <person name="Harkins T."/>
            <person name="Lackey A."/>
            <person name="Perbost C."/>
            <person name="Taillon B."/>
            <person name="Stella A."/>
            <person name="Solovyev V."/>
            <person name="Fawcett J.A."/>
            <person name="Sterck L."/>
            <person name="Vandepoele K."/>
            <person name="Grando S.M."/>
            <person name="Toppo S."/>
            <person name="Moser C."/>
            <person name="Lanchbury J."/>
            <person name="Bogden R."/>
            <person name="Skolnick M."/>
            <person name="Sgaramella V."/>
            <person name="Bhatnagar S.K."/>
            <person name="Fontana P."/>
            <person name="Gutin A."/>
            <person name="Van de Peer Y."/>
            <person name="Salamini F."/>
            <person name="Viola R."/>
        </authorList>
    </citation>
    <scope>NUCLEOTIDE SEQUENCE</scope>
</reference>
<evidence type="ECO:0000256" key="4">
    <source>
        <dbReference type="ARBA" id="ARBA00022821"/>
    </source>
</evidence>
<feature type="domain" description="Disease resistance N-terminal" evidence="7">
    <location>
        <begin position="28"/>
        <end position="75"/>
    </location>
</feature>
<dbReference type="GO" id="GO:0043531">
    <property type="term" value="F:ADP binding"/>
    <property type="evidence" value="ECO:0007669"/>
    <property type="project" value="InterPro"/>
</dbReference>
<feature type="domain" description="NB-ARC" evidence="6">
    <location>
        <begin position="151"/>
        <end position="198"/>
    </location>
</feature>
<evidence type="ECO:0000256" key="1">
    <source>
        <dbReference type="ARBA" id="ARBA00022614"/>
    </source>
</evidence>
<dbReference type="InterPro" id="IPR027417">
    <property type="entry name" value="P-loop_NTPase"/>
</dbReference>
<dbReference type="SUPFAM" id="SSF52540">
    <property type="entry name" value="P-loop containing nucleoside triphosphate hydrolases"/>
    <property type="match status" value="1"/>
</dbReference>
<dbReference type="InterPro" id="IPR032675">
    <property type="entry name" value="LRR_dom_sf"/>
</dbReference>
<dbReference type="GO" id="GO:0005524">
    <property type="term" value="F:ATP binding"/>
    <property type="evidence" value="ECO:0007669"/>
    <property type="project" value="UniProtKB-KW"/>
</dbReference>
<sequence>MCLSLMEGVQMTNLMCQPSRCPGRKPKSLEEKQITKQSVKAWLGDLRDLAYDMEKILDEFSYEALRKKLIVEGNRSKVRKFIPIKAMRNVMMGSKIKDITTRLEAIYAQKAEPGLDKVADITQSTWERPLTTSLVYEPWVYGRDVDKQIIIDMLPRDEPIQTNVSVISIVAMGGMGKTTLARLVYDDAETTKHFNKHAFENRNINEHPNLALIGREIVKMCGGLPSAAKALRGLLRHEEREDKWNIILTSKIWNFPGYKIREIPTSIGDSKYLRYLNLSRARVEWLPKSIGNFYNLETLVLSNCERLIRLPLSTENLNNLQHLDVTDTYLEEMPPPICKLKSLEVLSNFIVGKDNGLNVKELRNMPHLQWGLCISKLENVANVQDARNTSLNKKLKLEELMIEWNAGLDDSHNARNQINVLDSLQPHFNLNKLKIEYYSGLELPCWIGDVSFS</sequence>
<evidence type="ECO:0000259" key="6">
    <source>
        <dbReference type="Pfam" id="PF00931"/>
    </source>
</evidence>
<proteinExistence type="predicted"/>
<evidence type="ECO:0000259" key="7">
    <source>
        <dbReference type="Pfam" id="PF18052"/>
    </source>
</evidence>
<name>A5BPS1_VITVI</name>
<evidence type="ECO:0008006" key="10">
    <source>
        <dbReference type="Google" id="ProtNLM"/>
    </source>
</evidence>
<organism evidence="9">
    <name type="scientific">Vitis vinifera</name>
    <name type="common">Grape</name>
    <dbReference type="NCBI Taxonomy" id="29760"/>
    <lineage>
        <taxon>Eukaryota</taxon>
        <taxon>Viridiplantae</taxon>
        <taxon>Streptophyta</taxon>
        <taxon>Embryophyta</taxon>
        <taxon>Tracheophyta</taxon>
        <taxon>Spermatophyta</taxon>
        <taxon>Magnoliopsida</taxon>
        <taxon>eudicotyledons</taxon>
        <taxon>Gunneridae</taxon>
        <taxon>Pentapetalae</taxon>
        <taxon>rosids</taxon>
        <taxon>Vitales</taxon>
        <taxon>Vitaceae</taxon>
        <taxon>Viteae</taxon>
        <taxon>Vitis</taxon>
    </lineage>
</organism>
<keyword evidence="5" id="KW-0067">ATP-binding</keyword>